<name>A0A6A5C713_NAEFO</name>
<feature type="compositionally biased region" description="Low complexity" evidence="1">
    <location>
        <begin position="176"/>
        <end position="209"/>
    </location>
</feature>
<dbReference type="EMBL" id="VFQX01000015">
    <property type="protein sequence ID" value="KAF0981285.1"/>
    <property type="molecule type" value="Genomic_DNA"/>
</dbReference>
<evidence type="ECO:0000313" key="3">
    <source>
        <dbReference type="Proteomes" id="UP000444721"/>
    </source>
</evidence>
<dbReference type="VEuPathDB" id="AmoebaDB:FDP41_012545"/>
<organism evidence="2 3">
    <name type="scientific">Naegleria fowleri</name>
    <name type="common">Brain eating amoeba</name>
    <dbReference type="NCBI Taxonomy" id="5763"/>
    <lineage>
        <taxon>Eukaryota</taxon>
        <taxon>Discoba</taxon>
        <taxon>Heterolobosea</taxon>
        <taxon>Tetramitia</taxon>
        <taxon>Eutetramitia</taxon>
        <taxon>Vahlkampfiidae</taxon>
        <taxon>Naegleria</taxon>
    </lineage>
</organism>
<feature type="compositionally biased region" description="Low complexity" evidence="1">
    <location>
        <begin position="33"/>
        <end position="48"/>
    </location>
</feature>
<gene>
    <name evidence="2" type="ORF">FDP41_012545</name>
</gene>
<feature type="compositionally biased region" description="Low complexity" evidence="1">
    <location>
        <begin position="478"/>
        <end position="487"/>
    </location>
</feature>
<dbReference type="VEuPathDB" id="AmoebaDB:NfTy_023870"/>
<proteinExistence type="predicted"/>
<feature type="region of interest" description="Disordered" evidence="1">
    <location>
        <begin position="31"/>
        <end position="78"/>
    </location>
</feature>
<comment type="caution">
    <text evidence="2">The sequence shown here is derived from an EMBL/GenBank/DDBJ whole genome shotgun (WGS) entry which is preliminary data.</text>
</comment>
<dbReference type="OrthoDB" id="10436554at2759"/>
<feature type="compositionally biased region" description="Polar residues" evidence="1">
    <location>
        <begin position="488"/>
        <end position="505"/>
    </location>
</feature>
<dbReference type="RefSeq" id="XP_044565998.1">
    <property type="nucleotide sequence ID" value="XM_044703076.1"/>
</dbReference>
<protein>
    <submittedName>
        <fullName evidence="2">Uncharacterized protein</fullName>
    </submittedName>
</protein>
<dbReference type="Proteomes" id="UP000444721">
    <property type="component" value="Unassembled WGS sequence"/>
</dbReference>
<dbReference type="OMA" id="ILYHPIQ"/>
<sequence length="830" mass="92869">MGIGSSHRSERDASLANISYSSSSLTMIQTKRQQSSSFSSSSQSSLFSNHRSKSPMTTTMTNQQHVMPSTRESDTCQQQHLSPNLENLENSLSPLSLASHDAINNTIDNNTINNNNSNNNNTNTAKLQHVEIPNRETLQHFTDYYYSMCVPNDWRVEVYGGRGGGIVIRGGQPTANHSTTNTNKNSINNSNNNNSIHTNNNNTTPTSVNQTAEVHPYSTTNNSNHSSQAVTGNSTSCQMFHGQKIYFSSYDKNVEKDFIEIYVTFSPNDIEKEAKLAIDDINQMGKQESDDYFGSLKDQTTNSLKRLPSSPTIRQGMSQMSQQAGFSRVIEPKIVKGITHVIGKKIQPEKKALYFVMQFRHELLPQKLLYKKIYFIQEGNGIIYCLTLTTTRREPEDVIGYTSTHITDVTTNSPLLTSRENQSARSARSSSIPAIYIESHACHTSQDSPTSVTSHSNRHSKNLSLLATLSTSGGGFDSSNSVQSSPSMNGDHNSNTLSTNPQPNSARKRNSSSGSATTSKKTFMKMVTSALSTSAIESDNGDEMSILTGLIPSLYPSMSQQQQQQQSTSQPQLIDGGVWSDILVRELFVGKSLNELKRKTSNMDGEGVIIHVPICFIPSLKLETDGEQEIIKHYGISDFGKRKQDYKLILYHPIQYLTREQYLKSTKEEMVENIFVTYVDFVKKKSEKNLIEFYLTGDACGNCAQLEKEIASLTRNEFEKNSGKLLNYFYDNIFKEKVKKSCSILKEKDMEFYSSSESNQEGNNSIFTKPIVLKAKYLELDGNTYFGNTLKKQCCLVERNFKIWIFTYSSTSNLIASEAFHAILSEIKYS</sequence>
<feature type="compositionally biased region" description="Low complexity" evidence="1">
    <location>
        <begin position="511"/>
        <end position="521"/>
    </location>
</feature>
<feature type="region of interest" description="Disordered" evidence="1">
    <location>
        <begin position="474"/>
        <end position="521"/>
    </location>
</feature>
<keyword evidence="3" id="KW-1185">Reference proteome</keyword>
<dbReference type="VEuPathDB" id="AmoebaDB:NF0069080"/>
<evidence type="ECO:0000313" key="2">
    <source>
        <dbReference type="EMBL" id="KAF0981285.1"/>
    </source>
</evidence>
<feature type="region of interest" description="Disordered" evidence="1">
    <location>
        <begin position="170"/>
        <end position="209"/>
    </location>
</feature>
<dbReference type="AlphaFoldDB" id="A0A6A5C713"/>
<feature type="compositionally biased region" description="Polar residues" evidence="1">
    <location>
        <begin position="54"/>
        <end position="67"/>
    </location>
</feature>
<dbReference type="GeneID" id="68119760"/>
<accession>A0A6A5C713</accession>
<evidence type="ECO:0000256" key="1">
    <source>
        <dbReference type="SAM" id="MobiDB-lite"/>
    </source>
</evidence>
<reference evidence="2 3" key="1">
    <citation type="journal article" date="2019" name="Sci. Rep.">
        <title>Nanopore sequencing improves the draft genome of the human pathogenic amoeba Naegleria fowleri.</title>
        <authorList>
            <person name="Liechti N."/>
            <person name="Schurch N."/>
            <person name="Bruggmann R."/>
            <person name="Wittwer M."/>
        </authorList>
    </citation>
    <scope>NUCLEOTIDE SEQUENCE [LARGE SCALE GENOMIC DNA]</scope>
    <source>
        <strain evidence="2 3">ATCC 30894</strain>
    </source>
</reference>